<dbReference type="EMBL" id="AHKF01000018">
    <property type="protein sequence ID" value="EIA08768.1"/>
    <property type="molecule type" value="Genomic_DNA"/>
</dbReference>
<keyword evidence="1" id="KW-0812">Transmembrane</keyword>
<feature type="transmembrane region" description="Helical" evidence="1">
    <location>
        <begin position="132"/>
        <end position="154"/>
    </location>
</feature>
<keyword evidence="3" id="KW-1185">Reference proteome</keyword>
<dbReference type="STRING" id="1086011.HJ01_02490"/>
<feature type="transmembrane region" description="Helical" evidence="1">
    <location>
        <begin position="87"/>
        <end position="111"/>
    </location>
</feature>
<dbReference type="eggNOG" id="ENOG5033NFM">
    <property type="taxonomic scope" value="Bacteria"/>
</dbReference>
<sequence>MNSQKNRIEEIKANGYQLDFANVFNIAFENYKKIALYAGSLILIFSVIIFAIVAVVIISFFGIAALAKMMNPENITTQLESGNFKLIYMSMGVLFSCLISPLAAGLIKMAYCAERDEEFHVSTIFEYYKAPYFKELFIAVLLISSVTSGLAIVLEYAGVPLIGSLINLVISFFTLLTIPLIIFADLKAVDAISSSFTLVLKQPLVLLGLIVVAGIASMVGFIGCCIGIFFTIPFTYSMYYALYSEIVGFDSQNEFLEVKDPKY</sequence>
<feature type="transmembrane region" description="Helical" evidence="1">
    <location>
        <begin position="160"/>
        <end position="183"/>
    </location>
</feature>
<protein>
    <submittedName>
        <fullName evidence="2">Uncharacterized protein</fullName>
    </submittedName>
</protein>
<dbReference type="Proteomes" id="UP000005566">
    <property type="component" value="Unassembled WGS sequence"/>
</dbReference>
<keyword evidence="1" id="KW-0472">Membrane</keyword>
<feature type="transmembrane region" description="Helical" evidence="1">
    <location>
        <begin position="204"/>
        <end position="232"/>
    </location>
</feature>
<proteinExistence type="predicted"/>
<name>H7FSC5_FLAFP</name>
<evidence type="ECO:0000313" key="3">
    <source>
        <dbReference type="Proteomes" id="UP000005566"/>
    </source>
</evidence>
<dbReference type="PATRIC" id="fig|1086011.3.peg.2438"/>
<dbReference type="OrthoDB" id="1331669at2"/>
<comment type="caution">
    <text evidence="2">The sequence shown here is derived from an EMBL/GenBank/DDBJ whole genome shotgun (WGS) entry which is preliminary data.</text>
</comment>
<accession>H7FSC5</accession>
<feature type="transmembrane region" description="Helical" evidence="1">
    <location>
        <begin position="34"/>
        <end position="67"/>
    </location>
</feature>
<organism evidence="2 3">
    <name type="scientific">Flavobacterium frigoris (strain PS1)</name>
    <dbReference type="NCBI Taxonomy" id="1086011"/>
    <lineage>
        <taxon>Bacteria</taxon>
        <taxon>Pseudomonadati</taxon>
        <taxon>Bacteroidota</taxon>
        <taxon>Flavobacteriia</taxon>
        <taxon>Flavobacteriales</taxon>
        <taxon>Flavobacteriaceae</taxon>
        <taxon>Flavobacterium</taxon>
    </lineage>
</organism>
<dbReference type="AlphaFoldDB" id="H7FSC5"/>
<reference evidence="2 3" key="1">
    <citation type="journal article" date="2014" name="Acta Crystallogr. D">
        <title>Structure-based characterization and antifreeze properties of a hyperactive ice-binding protein from the Antarctic bacterium Flavobacterium frigoris PS1.</title>
        <authorList>
            <person name="Do H."/>
            <person name="Kim S.J."/>
            <person name="Kim H.J."/>
            <person name="Lee J.H."/>
        </authorList>
    </citation>
    <scope>NUCLEOTIDE SEQUENCE [LARGE SCALE GENOMIC DNA]</scope>
    <source>
        <strain evidence="2 3">PS1</strain>
    </source>
</reference>
<keyword evidence="1" id="KW-1133">Transmembrane helix</keyword>
<gene>
    <name evidence="2" type="ORF">HJ01_02490</name>
</gene>
<evidence type="ECO:0000313" key="2">
    <source>
        <dbReference type="EMBL" id="EIA08768.1"/>
    </source>
</evidence>
<dbReference type="RefSeq" id="WP_007138667.1">
    <property type="nucleotide sequence ID" value="NZ_AHKF01000018.1"/>
</dbReference>
<evidence type="ECO:0000256" key="1">
    <source>
        <dbReference type="SAM" id="Phobius"/>
    </source>
</evidence>